<evidence type="ECO:0000256" key="5">
    <source>
        <dbReference type="ARBA" id="ARBA00022801"/>
    </source>
</evidence>
<dbReference type="Gene3D" id="3.60.21.10">
    <property type="match status" value="1"/>
</dbReference>
<protein>
    <recommendedName>
        <fullName evidence="3 7">Nuclease SbcCD subunit D</fullName>
    </recommendedName>
</protein>
<evidence type="ECO:0000313" key="10">
    <source>
        <dbReference type="EMBL" id="PRD67166.1"/>
    </source>
</evidence>
<dbReference type="CDD" id="cd00840">
    <property type="entry name" value="MPP_Mre11_N"/>
    <property type="match status" value="1"/>
</dbReference>
<dbReference type="Proteomes" id="UP000238589">
    <property type="component" value="Unassembled WGS sequence"/>
</dbReference>
<dbReference type="GO" id="GO:0006260">
    <property type="term" value="P:DNA replication"/>
    <property type="evidence" value="ECO:0007669"/>
    <property type="project" value="UniProtKB-KW"/>
</dbReference>
<comment type="caution">
    <text evidence="10">The sequence shown here is derived from an EMBL/GenBank/DDBJ whole genome shotgun (WGS) entry which is preliminary data.</text>
</comment>
<keyword evidence="4 7" id="KW-0540">Nuclease</keyword>
<sequence length="431" mass="47203">MRILHTSDWHLGQTLHQYERGYEHARFLDWLLDQLEAERVDALLIAGDIFDNTNPSAASQQQLYRFLQQARARVPHLAIVMTAGNHDSPGRIEAPGPLLSLLDASAIGAVGRPLEHSADASAEEAADRLERLDRLIVPLRDRAGQIAAWCIAMPFLRPADLPRIEGEGEGQADPYLAGMALLYRQAWQRVQSKRSPGQAVVAMGHCHMTGGQVSEESERRLVIGGAEALPASLFDPGIAYVALGHLHLAQRVGGNETRRYCGSPLPLSFSEVDYPHQVLLVELAGEAVASVRELRIPRAVELLRVPKRAAALEQVLAQLEALDLPERPEAEQPYLQVRVQLSQPEPGLRARIEAALADKPVRLVRIETSSARSVAADAVDAAPTASVEELAALAPADFFGRLYRHRFGAEPAQELLQAFDELLAQAQEEAK</sequence>
<keyword evidence="7" id="KW-0233">DNA recombination</keyword>
<evidence type="ECO:0000256" key="2">
    <source>
        <dbReference type="ARBA" id="ARBA00011322"/>
    </source>
</evidence>
<evidence type="ECO:0000256" key="1">
    <source>
        <dbReference type="ARBA" id="ARBA00010555"/>
    </source>
</evidence>
<dbReference type="EMBL" id="PVLQ01000004">
    <property type="protein sequence ID" value="PRD67166.1"/>
    <property type="molecule type" value="Genomic_DNA"/>
</dbReference>
<dbReference type="InterPro" id="IPR004843">
    <property type="entry name" value="Calcineurin-like_PHP"/>
</dbReference>
<dbReference type="PANTHER" id="PTHR30337:SF0">
    <property type="entry name" value="NUCLEASE SBCCD SUBUNIT D"/>
    <property type="match status" value="1"/>
</dbReference>
<evidence type="ECO:0000256" key="4">
    <source>
        <dbReference type="ARBA" id="ARBA00022722"/>
    </source>
</evidence>
<gene>
    <name evidence="7" type="primary">sbcD</name>
    <name evidence="10" type="ORF">C6P64_00320</name>
</gene>
<proteinExistence type="inferred from homology"/>
<feature type="domain" description="Nuclease SbcCD subunit D C-terminal" evidence="9">
    <location>
        <begin position="300"/>
        <end position="405"/>
    </location>
</feature>
<dbReference type="GO" id="GO:0006310">
    <property type="term" value="P:DNA recombination"/>
    <property type="evidence" value="ECO:0007669"/>
    <property type="project" value="UniProtKB-KW"/>
</dbReference>
<dbReference type="Pfam" id="PF00149">
    <property type="entry name" value="Metallophos"/>
    <property type="match status" value="1"/>
</dbReference>
<keyword evidence="6 7" id="KW-0269">Exonuclease</keyword>
<dbReference type="InterPro" id="IPR041796">
    <property type="entry name" value="Mre11_N"/>
</dbReference>
<keyword evidence="5 7" id="KW-0378">Hydrolase</keyword>
<dbReference type="GO" id="GO:0008408">
    <property type="term" value="F:3'-5' exonuclease activity"/>
    <property type="evidence" value="ECO:0007669"/>
    <property type="project" value="InterPro"/>
</dbReference>
<evidence type="ECO:0000256" key="7">
    <source>
        <dbReference type="RuleBase" id="RU363069"/>
    </source>
</evidence>
<comment type="function">
    <text evidence="7">SbcCD cleaves DNA hairpin structures. These structures can inhibit DNA replication and are intermediates in certain DNA recombination reactions. The complex acts as a 3'-&gt;5' double strand exonuclease that can open hairpins. It also has a 5' single-strand endonuclease activity.</text>
</comment>
<organism evidence="10 11">
    <name type="scientific">Malikia granosa</name>
    <dbReference type="NCBI Taxonomy" id="263067"/>
    <lineage>
        <taxon>Bacteria</taxon>
        <taxon>Pseudomonadati</taxon>
        <taxon>Pseudomonadota</taxon>
        <taxon>Betaproteobacteria</taxon>
        <taxon>Burkholderiales</taxon>
        <taxon>Comamonadaceae</taxon>
        <taxon>Malikia</taxon>
    </lineage>
</organism>
<evidence type="ECO:0000259" key="8">
    <source>
        <dbReference type="Pfam" id="PF00149"/>
    </source>
</evidence>
<dbReference type="RefSeq" id="WP_105746606.1">
    <property type="nucleotide sequence ID" value="NZ_PVLQ01000004.1"/>
</dbReference>
<dbReference type="GO" id="GO:0004519">
    <property type="term" value="F:endonuclease activity"/>
    <property type="evidence" value="ECO:0007669"/>
    <property type="project" value="UniProtKB-KW"/>
</dbReference>
<evidence type="ECO:0000259" key="9">
    <source>
        <dbReference type="Pfam" id="PF12320"/>
    </source>
</evidence>
<keyword evidence="11" id="KW-1185">Reference proteome</keyword>
<feature type="domain" description="Calcineurin-like phosphoesterase" evidence="8">
    <location>
        <begin position="1"/>
        <end position="247"/>
    </location>
</feature>
<accession>A0A2S9K9M5</accession>
<dbReference type="AlphaFoldDB" id="A0A2S9K9M5"/>
<dbReference type="NCBIfam" id="TIGR00619">
    <property type="entry name" value="sbcd"/>
    <property type="match status" value="1"/>
</dbReference>
<dbReference type="InterPro" id="IPR029052">
    <property type="entry name" value="Metallo-depent_PP-like"/>
</dbReference>
<comment type="subunit">
    <text evidence="2 7">Heterodimer of SbcC and SbcD.</text>
</comment>
<dbReference type="InterPro" id="IPR050535">
    <property type="entry name" value="DNA_Repair-Maintenance_Comp"/>
</dbReference>
<evidence type="ECO:0000313" key="11">
    <source>
        <dbReference type="Proteomes" id="UP000238589"/>
    </source>
</evidence>
<evidence type="ECO:0000256" key="6">
    <source>
        <dbReference type="ARBA" id="ARBA00022839"/>
    </source>
</evidence>
<evidence type="ECO:0000256" key="3">
    <source>
        <dbReference type="ARBA" id="ARBA00013365"/>
    </source>
</evidence>
<dbReference type="InterPro" id="IPR026843">
    <property type="entry name" value="SbcD_C"/>
</dbReference>
<reference evidence="10 11" key="1">
    <citation type="submission" date="2018-03" db="EMBL/GenBank/DDBJ databases">
        <title>Comparative genomics illustrates the genes involved in a hyperalkaliphilic mechanisms of Serpentinomonas isolated from highly-alkaline calcium-rich serpentinized springs.</title>
        <authorList>
            <person name="Suzuki S."/>
            <person name="Ishii S."/>
            <person name="Walworth N."/>
            <person name="Bird L."/>
            <person name="Kuenen J.G."/>
            <person name="Nealson K.H."/>
        </authorList>
    </citation>
    <scope>NUCLEOTIDE SEQUENCE [LARGE SCALE GENOMIC DNA]</scope>
    <source>
        <strain evidence="10 11">P1</strain>
    </source>
</reference>
<comment type="similarity">
    <text evidence="1 7">Belongs to the SbcD family.</text>
</comment>
<dbReference type="SUPFAM" id="SSF56300">
    <property type="entry name" value="Metallo-dependent phosphatases"/>
    <property type="match status" value="1"/>
</dbReference>
<dbReference type="Pfam" id="PF12320">
    <property type="entry name" value="SbcD_C"/>
    <property type="match status" value="1"/>
</dbReference>
<dbReference type="OrthoDB" id="9773856at2"/>
<keyword evidence="7" id="KW-0255">Endonuclease</keyword>
<keyword evidence="7" id="KW-0235">DNA replication</keyword>
<dbReference type="InterPro" id="IPR004593">
    <property type="entry name" value="SbcD"/>
</dbReference>
<dbReference type="PANTHER" id="PTHR30337">
    <property type="entry name" value="COMPONENT OF ATP-DEPENDENT DSDNA EXONUCLEASE"/>
    <property type="match status" value="1"/>
</dbReference>
<name>A0A2S9K9M5_9BURK</name>